<evidence type="ECO:0000256" key="2">
    <source>
        <dbReference type="SAM" id="SignalP"/>
    </source>
</evidence>
<feature type="signal peptide" evidence="2">
    <location>
        <begin position="1"/>
        <end position="21"/>
    </location>
</feature>
<dbReference type="SUPFAM" id="SSF55658">
    <property type="entry name" value="L9 N-domain-like"/>
    <property type="match status" value="1"/>
</dbReference>
<protein>
    <submittedName>
        <fullName evidence="3">Uncharacterized protein</fullName>
    </submittedName>
</protein>
<feature type="region of interest" description="Disordered" evidence="1">
    <location>
        <begin position="53"/>
        <end position="73"/>
    </location>
</feature>
<keyword evidence="4" id="KW-1185">Reference proteome</keyword>
<proteinExistence type="predicted"/>
<feature type="chain" id="PRO_5034849824" evidence="2">
    <location>
        <begin position="22"/>
        <end position="187"/>
    </location>
</feature>
<evidence type="ECO:0000313" key="4">
    <source>
        <dbReference type="Proteomes" id="UP000521943"/>
    </source>
</evidence>
<gene>
    <name evidence="3" type="ORF">DFP72DRAFT_1059635</name>
</gene>
<comment type="caution">
    <text evidence="3">The sequence shown here is derived from an EMBL/GenBank/DDBJ whole genome shotgun (WGS) entry which is preliminary data.</text>
</comment>
<evidence type="ECO:0000313" key="3">
    <source>
        <dbReference type="EMBL" id="KAF6763549.1"/>
    </source>
</evidence>
<accession>A0A8H6MF51</accession>
<dbReference type="InterPro" id="IPR009027">
    <property type="entry name" value="Ribosomal_bL9/RNase_H1_N"/>
</dbReference>
<dbReference type="OrthoDB" id="3270804at2759"/>
<keyword evidence="2" id="KW-0732">Signal</keyword>
<feature type="compositionally biased region" description="Basic and acidic residues" evidence="1">
    <location>
        <begin position="53"/>
        <end position="63"/>
    </location>
</feature>
<dbReference type="Proteomes" id="UP000521943">
    <property type="component" value="Unassembled WGS sequence"/>
</dbReference>
<evidence type="ECO:0000256" key="1">
    <source>
        <dbReference type="SAM" id="MobiDB-lite"/>
    </source>
</evidence>
<organism evidence="3 4">
    <name type="scientific">Ephemerocybe angulata</name>
    <dbReference type="NCBI Taxonomy" id="980116"/>
    <lineage>
        <taxon>Eukaryota</taxon>
        <taxon>Fungi</taxon>
        <taxon>Dikarya</taxon>
        <taxon>Basidiomycota</taxon>
        <taxon>Agaricomycotina</taxon>
        <taxon>Agaricomycetes</taxon>
        <taxon>Agaricomycetidae</taxon>
        <taxon>Agaricales</taxon>
        <taxon>Agaricineae</taxon>
        <taxon>Psathyrellaceae</taxon>
        <taxon>Ephemerocybe</taxon>
    </lineage>
</organism>
<sequence length="187" mass="19652">MTSLNTPVTLTLGQLVSLLKALNVNVDETGSGAGTVDAVAATLSSLDIKPSVDAKPKLPKSTDPRVNNQYPENPTTTKKVVVEKELKIEKAAVPATPSDGDTFACGVCGANNRLATPATAWYCVTSGLRAGVVCGWYAAAPLVQGVSKAVYFKCVSFEEAVRSFDRAWDDSPQNFSIAVRATMALNA</sequence>
<dbReference type="AlphaFoldDB" id="A0A8H6MF51"/>
<feature type="compositionally biased region" description="Polar residues" evidence="1">
    <location>
        <begin position="64"/>
        <end position="73"/>
    </location>
</feature>
<name>A0A8H6MF51_9AGAR</name>
<dbReference type="EMBL" id="JACGCI010000005">
    <property type="protein sequence ID" value="KAF6763549.1"/>
    <property type="molecule type" value="Genomic_DNA"/>
</dbReference>
<reference evidence="3 4" key="1">
    <citation type="submission" date="2020-07" db="EMBL/GenBank/DDBJ databases">
        <title>Comparative genomics of pyrophilous fungi reveals a link between fire events and developmental genes.</title>
        <authorList>
            <consortium name="DOE Joint Genome Institute"/>
            <person name="Steindorff A.S."/>
            <person name="Carver A."/>
            <person name="Calhoun S."/>
            <person name="Stillman K."/>
            <person name="Liu H."/>
            <person name="Lipzen A."/>
            <person name="Pangilinan J."/>
            <person name="Labutti K."/>
            <person name="Bruns T.D."/>
            <person name="Grigoriev I.V."/>
        </authorList>
    </citation>
    <scope>NUCLEOTIDE SEQUENCE [LARGE SCALE GENOMIC DNA]</scope>
    <source>
        <strain evidence="3 4">CBS 144469</strain>
    </source>
</reference>